<comment type="caution">
    <text evidence="1">The sequence shown here is derived from an EMBL/GenBank/DDBJ whole genome shotgun (WGS) entry which is preliminary data.</text>
</comment>
<dbReference type="OrthoDB" id="3527949at2"/>
<dbReference type="EMBL" id="MIGB01000055">
    <property type="protein sequence ID" value="OSY35236.1"/>
    <property type="molecule type" value="Genomic_DNA"/>
</dbReference>
<dbReference type="Proteomes" id="UP000194360">
    <property type="component" value="Unassembled WGS sequence"/>
</dbReference>
<dbReference type="AlphaFoldDB" id="A0A1Y2MIY6"/>
<dbReference type="RefSeq" id="WP_085916276.1">
    <property type="nucleotide sequence ID" value="NZ_AP018920.1"/>
</dbReference>
<name>A0A1Y2MIY6_PSEAH</name>
<dbReference type="Gene3D" id="1.10.10.1550">
    <property type="entry name" value="ROS/MUCR transcriptional regulator protein"/>
    <property type="match status" value="1"/>
</dbReference>
<evidence type="ECO:0000313" key="2">
    <source>
        <dbReference type="Proteomes" id="UP000194360"/>
    </source>
</evidence>
<organism evidence="1 2">
    <name type="scientific">Pseudonocardia autotrophica</name>
    <name type="common">Amycolata autotrophica</name>
    <name type="synonym">Nocardia autotrophica</name>
    <dbReference type="NCBI Taxonomy" id="2074"/>
    <lineage>
        <taxon>Bacteria</taxon>
        <taxon>Bacillati</taxon>
        <taxon>Actinomycetota</taxon>
        <taxon>Actinomycetes</taxon>
        <taxon>Pseudonocardiales</taxon>
        <taxon>Pseudonocardiaceae</taxon>
        <taxon>Pseudonocardia</taxon>
    </lineage>
</organism>
<protein>
    <recommendedName>
        <fullName evidence="3">ROS/MUCR transcriptional regulator protein</fullName>
    </recommendedName>
</protein>
<proteinExistence type="predicted"/>
<keyword evidence="2" id="KW-1185">Reference proteome</keyword>
<sequence>MSAPATDRPVERHPVGALADGTPCHAPPGVMEIADEHARCHLCGQWFRSVGAHLRSHGWDRASYRTAFGLERGQSLEGGTTRDRRARAMRRRRAHDPVVRAGCEIGRRWASTGELTRAAATAARGRRQPEQRRRKTLRTLASIPVDVRTEAAARASVSRLRAIAETMATDAGFRSFAEFIRTRVAAGDSLARLSREAGLHKDWLTRHLGTVDADLAADLASDVGGPCPPRHDARLLARIVGLGFRDVASYLRQRHLDEHRSVRAIATEVEMNPQSVRAAMTRHGVPRTPHAPSRQRTAELARSVAHAHGFDDLDDYLTDRRRAGWTWQRIAAESGRPPTWLRRRARSDMS</sequence>
<accession>A0A1Y2MIY6</accession>
<gene>
    <name evidence="1" type="ORF">BG845_06210</name>
</gene>
<dbReference type="InterPro" id="IPR041920">
    <property type="entry name" value="ROS/MUCR_sf"/>
</dbReference>
<reference evidence="1 2" key="1">
    <citation type="submission" date="2016-09" db="EMBL/GenBank/DDBJ databases">
        <title>Pseudonocardia autotrophica DSM535, a candidate organism with high potential of specific P450 cytochromes.</title>
        <authorList>
            <person name="Grumaz C."/>
            <person name="Vainshtein Y."/>
            <person name="Kirstahler P."/>
            <person name="Sohn K."/>
        </authorList>
    </citation>
    <scope>NUCLEOTIDE SEQUENCE [LARGE SCALE GENOMIC DNA]</scope>
    <source>
        <strain evidence="1 2">DSM 535</strain>
    </source>
</reference>
<dbReference type="STRING" id="2074.BG845_06210"/>
<evidence type="ECO:0000313" key="1">
    <source>
        <dbReference type="EMBL" id="OSY35236.1"/>
    </source>
</evidence>
<evidence type="ECO:0008006" key="3">
    <source>
        <dbReference type="Google" id="ProtNLM"/>
    </source>
</evidence>